<reference evidence="3" key="2">
    <citation type="journal article" date="2022" name="Res Sq">
        <title>Evolution of multicellular longitudinally dividing oral cavity symbionts (Neisseriaceae).</title>
        <authorList>
            <person name="Nyongesa S."/>
            <person name="Weber P."/>
            <person name="Bernet E."/>
            <person name="Pullido F."/>
            <person name="Nieckarz M."/>
            <person name="Delaby M."/>
            <person name="Nieves C."/>
            <person name="Viehboeck T."/>
            <person name="Krause N."/>
            <person name="Rivera-Millot A."/>
            <person name="Nakamura A."/>
            <person name="Vischer N."/>
            <person name="VanNieuwenhze M."/>
            <person name="Brun Y."/>
            <person name="Cava F."/>
            <person name="Bulgheresi S."/>
            <person name="Veyrier F."/>
        </authorList>
    </citation>
    <scope>NUCLEOTIDE SEQUENCE</scope>
    <source>
        <strain evidence="3">SAG 1488-6</strain>
    </source>
</reference>
<dbReference type="InterPro" id="IPR011335">
    <property type="entry name" value="Restrct_endonuc-II-like"/>
</dbReference>
<dbReference type="NCBIfam" id="TIGR00252">
    <property type="entry name" value="YraN family protein"/>
    <property type="match status" value="1"/>
</dbReference>
<dbReference type="CDD" id="cd20736">
    <property type="entry name" value="PoNe_Nuclease"/>
    <property type="match status" value="1"/>
</dbReference>
<dbReference type="RefSeq" id="WP_019959342.1">
    <property type="nucleotide sequence ID" value="NZ_CP091512.1"/>
</dbReference>
<sequence length="117" mass="13256">MRLQHPSGRAAEDLATEFLVAQGCQIIERNWHCRRGEIDLIVWDGSVCVFVEVKMRTSQAYGGAMASITTTKQRKLILSAQWYLHTRAQPEPACRFDAVLIDGNGHIQWLKNILECS</sequence>
<accession>A0ABY4EAI8</accession>
<gene>
    <name evidence="3" type="ORF">LVJ81_12100</name>
</gene>
<dbReference type="SUPFAM" id="SSF52980">
    <property type="entry name" value="Restriction endonuclease-like"/>
    <property type="match status" value="1"/>
</dbReference>
<comment type="similarity">
    <text evidence="1 2">Belongs to the UPF0102 family.</text>
</comment>
<dbReference type="NCBIfam" id="NF009150">
    <property type="entry name" value="PRK12497.1-3"/>
    <property type="match status" value="1"/>
</dbReference>
<protein>
    <recommendedName>
        <fullName evidence="2">UPF0102 protein LVJ81_12100</fullName>
    </recommendedName>
</protein>
<dbReference type="Pfam" id="PF02021">
    <property type="entry name" value="UPF0102"/>
    <property type="match status" value="1"/>
</dbReference>
<dbReference type="InterPro" id="IPR003509">
    <property type="entry name" value="UPF0102_YraN-like"/>
</dbReference>
<dbReference type="NCBIfam" id="NF009154">
    <property type="entry name" value="PRK12497.3-3"/>
    <property type="match status" value="1"/>
</dbReference>
<dbReference type="PANTHER" id="PTHR34039:SF1">
    <property type="entry name" value="UPF0102 PROTEIN YRAN"/>
    <property type="match status" value="1"/>
</dbReference>
<evidence type="ECO:0000313" key="3">
    <source>
        <dbReference type="EMBL" id="UOO92338.1"/>
    </source>
</evidence>
<dbReference type="HAMAP" id="MF_00048">
    <property type="entry name" value="UPF0102"/>
    <property type="match status" value="1"/>
</dbReference>
<evidence type="ECO:0000313" key="4">
    <source>
        <dbReference type="Proteomes" id="UP000832034"/>
    </source>
</evidence>
<organism evidence="3 4">
    <name type="scientific">Vitreoscilla stercoraria</name>
    <dbReference type="NCBI Taxonomy" id="61"/>
    <lineage>
        <taxon>Bacteria</taxon>
        <taxon>Pseudomonadati</taxon>
        <taxon>Pseudomonadota</taxon>
        <taxon>Betaproteobacteria</taxon>
        <taxon>Neisseriales</taxon>
        <taxon>Neisseriaceae</taxon>
        <taxon>Vitreoscilla</taxon>
    </lineage>
</organism>
<dbReference type="InterPro" id="IPR011856">
    <property type="entry name" value="tRNA_endonuc-like_dom_sf"/>
</dbReference>
<evidence type="ECO:0000256" key="2">
    <source>
        <dbReference type="HAMAP-Rule" id="MF_00048"/>
    </source>
</evidence>
<dbReference type="PANTHER" id="PTHR34039">
    <property type="entry name" value="UPF0102 PROTEIN YRAN"/>
    <property type="match status" value="1"/>
</dbReference>
<reference evidence="3" key="1">
    <citation type="submission" date="2021-12" db="EMBL/GenBank/DDBJ databases">
        <authorList>
            <person name="Veyrier F.J."/>
        </authorList>
    </citation>
    <scope>NUCLEOTIDE SEQUENCE</scope>
    <source>
        <strain evidence="3">SAG 1488-6</strain>
    </source>
</reference>
<keyword evidence="4" id="KW-1185">Reference proteome</keyword>
<evidence type="ECO:0000256" key="1">
    <source>
        <dbReference type="ARBA" id="ARBA00006738"/>
    </source>
</evidence>
<dbReference type="EMBL" id="CP091512">
    <property type="protein sequence ID" value="UOO92338.1"/>
    <property type="molecule type" value="Genomic_DNA"/>
</dbReference>
<dbReference type="Proteomes" id="UP000832034">
    <property type="component" value="Chromosome"/>
</dbReference>
<name>A0ABY4EAI8_VITST</name>
<proteinExistence type="inferred from homology"/>
<dbReference type="Gene3D" id="3.40.1350.10">
    <property type="match status" value="1"/>
</dbReference>